<evidence type="ECO:0000313" key="2">
    <source>
        <dbReference type="EMBL" id="KKK50728.1"/>
    </source>
</evidence>
<dbReference type="EMBL" id="LAZR01067875">
    <property type="protein sequence ID" value="KKK50728.1"/>
    <property type="molecule type" value="Genomic_DNA"/>
</dbReference>
<proteinExistence type="predicted"/>
<accession>A0A0F8W282</accession>
<feature type="region of interest" description="Disordered" evidence="1">
    <location>
        <begin position="77"/>
        <end position="98"/>
    </location>
</feature>
<evidence type="ECO:0000256" key="1">
    <source>
        <dbReference type="SAM" id="MobiDB-lite"/>
    </source>
</evidence>
<name>A0A0F8W282_9ZZZZ</name>
<sequence length="113" mass="12431">MTQPSTPSAGALRAAATIVADVKVGWYRTFGGEHPSKVDSHDTDLVKRLAPIIDRETGMAELLKAAKIGLKYIESEYGKPRDGDIDESDQSGAERDYKQIEKAIRDVEAELNR</sequence>
<comment type="caution">
    <text evidence="2">The sequence shown here is derived from an EMBL/GenBank/DDBJ whole genome shotgun (WGS) entry which is preliminary data.</text>
</comment>
<organism evidence="2">
    <name type="scientific">marine sediment metagenome</name>
    <dbReference type="NCBI Taxonomy" id="412755"/>
    <lineage>
        <taxon>unclassified sequences</taxon>
        <taxon>metagenomes</taxon>
        <taxon>ecological metagenomes</taxon>
    </lineage>
</organism>
<dbReference type="AlphaFoldDB" id="A0A0F8W282"/>
<gene>
    <name evidence="2" type="ORF">LCGC14_3122130</name>
</gene>
<protein>
    <submittedName>
        <fullName evidence="2">Uncharacterized protein</fullName>
    </submittedName>
</protein>
<reference evidence="2" key="1">
    <citation type="journal article" date="2015" name="Nature">
        <title>Complex archaea that bridge the gap between prokaryotes and eukaryotes.</title>
        <authorList>
            <person name="Spang A."/>
            <person name="Saw J.H."/>
            <person name="Jorgensen S.L."/>
            <person name="Zaremba-Niedzwiedzka K."/>
            <person name="Martijn J."/>
            <person name="Lind A.E."/>
            <person name="van Eijk R."/>
            <person name="Schleper C."/>
            <person name="Guy L."/>
            <person name="Ettema T.J."/>
        </authorList>
    </citation>
    <scope>NUCLEOTIDE SEQUENCE</scope>
</reference>